<dbReference type="HAMAP" id="MF_01125">
    <property type="entry name" value="Reverse_gyrase"/>
    <property type="match status" value="1"/>
</dbReference>
<dbReference type="Proteomes" id="UP000423396">
    <property type="component" value="Chromosome"/>
</dbReference>
<dbReference type="InterPro" id="IPR013826">
    <property type="entry name" value="Topo_IA_cen_sub3"/>
</dbReference>
<evidence type="ECO:0000259" key="19">
    <source>
        <dbReference type="PROSITE" id="PS52039"/>
    </source>
</evidence>
<evidence type="ECO:0000256" key="6">
    <source>
        <dbReference type="ARBA" id="ARBA00022771"/>
    </source>
</evidence>
<dbReference type="InterPro" id="IPR003601">
    <property type="entry name" value="Topo_IA_2"/>
</dbReference>
<organism evidence="20 21">
    <name type="scientific">Stygiolobus azoricus</name>
    <dbReference type="NCBI Taxonomy" id="41675"/>
    <lineage>
        <taxon>Archaea</taxon>
        <taxon>Thermoproteota</taxon>
        <taxon>Thermoprotei</taxon>
        <taxon>Sulfolobales</taxon>
        <taxon>Sulfolobaceae</taxon>
        <taxon>Stygiolobus</taxon>
    </lineage>
</organism>
<dbReference type="EMBL" id="CP045483">
    <property type="protein sequence ID" value="QGR19263.1"/>
    <property type="molecule type" value="Genomic_DNA"/>
</dbReference>
<evidence type="ECO:0000313" key="21">
    <source>
        <dbReference type="Proteomes" id="UP000423396"/>
    </source>
</evidence>
<dbReference type="PANTHER" id="PTHR43505">
    <property type="entry name" value="REVERSE GYRASE"/>
    <property type="match status" value="1"/>
</dbReference>
<dbReference type="GO" id="GO:0006260">
    <property type="term" value="P:DNA replication"/>
    <property type="evidence" value="ECO:0007669"/>
    <property type="project" value="UniProtKB-UniRule"/>
</dbReference>
<dbReference type="GO" id="GO:0005737">
    <property type="term" value="C:cytoplasm"/>
    <property type="evidence" value="ECO:0007669"/>
    <property type="project" value="UniProtKB-SubCell"/>
</dbReference>
<keyword evidence="7 14" id="KW-0862">Zinc</keyword>
<dbReference type="RefSeq" id="WP_156005865.1">
    <property type="nucleotide sequence ID" value="NZ_CP045483.1"/>
</dbReference>
<feature type="domain" description="Topo IA-type catalytic" evidence="19">
    <location>
        <begin position="747"/>
        <end position="1140"/>
    </location>
</feature>
<keyword evidence="4 14" id="KW-0479">Metal-binding</keyword>
<name>A0A650CNC2_9CREN</name>
<dbReference type="CDD" id="cd00186">
    <property type="entry name" value="TOP1Ac"/>
    <property type="match status" value="1"/>
</dbReference>
<accession>A0A650CNC2</accession>
<dbReference type="InterPro" id="IPR005736">
    <property type="entry name" value="Reverse_gyrase"/>
</dbReference>
<evidence type="ECO:0000259" key="17">
    <source>
        <dbReference type="PROSITE" id="PS51192"/>
    </source>
</evidence>
<dbReference type="SMART" id="SM00437">
    <property type="entry name" value="TOP1Ac"/>
    <property type="match status" value="1"/>
</dbReference>
<dbReference type="EC" id="5.6.2.-" evidence="14"/>
<evidence type="ECO:0000256" key="4">
    <source>
        <dbReference type="ARBA" id="ARBA00022723"/>
    </source>
</evidence>
<evidence type="ECO:0000256" key="11">
    <source>
        <dbReference type="ARBA" id="ARBA00023235"/>
    </source>
</evidence>
<dbReference type="NCBIfam" id="TIGR01054">
    <property type="entry name" value="rgy"/>
    <property type="match status" value="1"/>
</dbReference>
<dbReference type="SMART" id="SM00487">
    <property type="entry name" value="DEXDc"/>
    <property type="match status" value="1"/>
</dbReference>
<keyword evidence="3 14" id="KW-0963">Cytoplasm</keyword>
<dbReference type="PROSITE" id="PS52036">
    <property type="entry name" value="ZF_RG_N"/>
    <property type="match status" value="1"/>
</dbReference>
<dbReference type="GO" id="GO:0006265">
    <property type="term" value="P:DNA topological change"/>
    <property type="evidence" value="ECO:0007669"/>
    <property type="project" value="UniProtKB-UniRule"/>
</dbReference>
<keyword evidence="11 14" id="KW-0413">Isomerase</keyword>
<gene>
    <name evidence="14 20" type="primary">rgy</name>
    <name evidence="20" type="ORF">D1868_04230</name>
</gene>
<dbReference type="InterPro" id="IPR003602">
    <property type="entry name" value="Topo_IA_DNA-bd_dom"/>
</dbReference>
<feature type="region of interest" description="Topoisomerase I" evidence="14">
    <location>
        <begin position="566"/>
        <end position="1153"/>
    </location>
</feature>
<evidence type="ECO:0000256" key="12">
    <source>
        <dbReference type="ARBA" id="ARBA00043976"/>
    </source>
</evidence>
<comment type="subunit">
    <text evidence="2 14">Monomer.</text>
</comment>
<dbReference type="Gene3D" id="3.40.50.300">
    <property type="entry name" value="P-loop containing nucleotide triphosphate hydrolases"/>
    <property type="match status" value="3"/>
</dbReference>
<evidence type="ECO:0000256" key="7">
    <source>
        <dbReference type="ARBA" id="ARBA00022833"/>
    </source>
</evidence>
<dbReference type="InterPro" id="IPR011545">
    <property type="entry name" value="DEAD/DEAH_box_helicase_dom"/>
</dbReference>
<dbReference type="SMART" id="SM00436">
    <property type="entry name" value="TOP1Bc"/>
    <property type="match status" value="1"/>
</dbReference>
<comment type="subcellular location">
    <subcellularLocation>
        <location evidence="1 14">Cytoplasm</location>
    </subcellularLocation>
</comment>
<dbReference type="Pfam" id="PF17915">
    <property type="entry name" value="zf_Rg"/>
    <property type="match status" value="1"/>
</dbReference>
<dbReference type="SMART" id="SM00493">
    <property type="entry name" value="TOPRIM"/>
    <property type="match status" value="1"/>
</dbReference>
<evidence type="ECO:0000256" key="13">
    <source>
        <dbReference type="ARBA" id="ARBA00049360"/>
    </source>
</evidence>
<evidence type="ECO:0000259" key="16">
    <source>
        <dbReference type="PROSITE" id="PS50880"/>
    </source>
</evidence>
<dbReference type="Pfam" id="PF00270">
    <property type="entry name" value="DEAD"/>
    <property type="match status" value="1"/>
</dbReference>
<dbReference type="GO" id="GO:0008094">
    <property type="term" value="F:ATP-dependent activity, acting on DNA"/>
    <property type="evidence" value="ECO:0007669"/>
    <property type="project" value="UniProtKB-UniRule"/>
</dbReference>
<dbReference type="PRINTS" id="PR00417">
    <property type="entry name" value="PRTPISMRASEI"/>
</dbReference>
<evidence type="ECO:0000256" key="8">
    <source>
        <dbReference type="ARBA" id="ARBA00022840"/>
    </source>
</evidence>
<evidence type="ECO:0000259" key="18">
    <source>
        <dbReference type="PROSITE" id="PS52036"/>
    </source>
</evidence>
<dbReference type="GO" id="GO:0160097">
    <property type="term" value="F:reverse gyrase activity"/>
    <property type="evidence" value="ECO:0007669"/>
    <property type="project" value="UniProtKB-UniRule"/>
</dbReference>
<evidence type="ECO:0000256" key="14">
    <source>
        <dbReference type="HAMAP-Rule" id="MF_01125"/>
    </source>
</evidence>
<evidence type="ECO:0000256" key="9">
    <source>
        <dbReference type="ARBA" id="ARBA00023029"/>
    </source>
</evidence>
<dbReference type="InterPro" id="IPR013497">
    <property type="entry name" value="Topo_IA_cen"/>
</dbReference>
<evidence type="ECO:0000256" key="5">
    <source>
        <dbReference type="ARBA" id="ARBA00022741"/>
    </source>
</evidence>
<sequence>MVKIRYLFGCPNCNGPIEVDRLLKGLPCESCLPGYLGELDVKTIYDLLVKNGMLKSYAELYYNLEMLEELSELFRKVVGKDPWPLQKYWLRKLVRGESFSLSAPTGIGKTTTLMVYSVYRGETILFIVPTNSLKDQICQRLKAITPEVSCGNAEEGKINVTTFYSINRNTKTYAEIKPKVVIVDDADMILKSGKTTERVATILQIPPEVFDKAVQLVKLKKIVSAKEDEELMTKVRELEVEVYSWRPTSQFIVSSATLRPKGAKQLALRTLAGFEPSTVQIYSRNIVDSYYNSLDMVGLLKKINDKGALILVSKDYGRSKVKEIVEELNGKGFKAIQAISGRKFMDKFSSGEVDYLVGSASYYGVAVRGLDEPKRLKYVIFYGVPKTKLPLEESLNNPFTTLRVAEGLSLDVSLLRRKLLTLSQSEVQALKFALRNSESLNGKLEELRVYLTKLKEEVMDSLKARKLHVLKLDNFIVRREGRKYFILIPDAITYIQGSGRASRILNNGFTLGLSVVMVDDRDLFELLIKRVRSYSGEVAFKSFEELHLDDLEKEIRESREGKSRSLNIKTALIVVESPTKAKTISRIFSRGVRREVYGVPVYETIIIDGNNVIVANVVASKGHVTDLTTESIGYHGVELEDEIRVNYSPIYKCYNCQKTVTKRTDKCPYCGSSLLYSSERIINAIRLLSSDVDEVYIATDPDQEGEKIAFDLYALISPYNKNVYRVSYHEITKSAILEAIRNKSGFDYNAVDSQIARRIEDRWIGFELSSVLKSVIGDQNNGSGRVQGPVLGWIVQRTEEYKRNMGWVVYVKIGNYSVKRIFKSKDEADEFVKSLNVKVYKLGERVEEVTPLPPYTTDSLLIDAYNRLGLSAPVTMRIAQELFESGLITYHRTDSSHISPLGIGIAKEYLSKVKLESEFQGRSWGDSGTHEGIRPTNPMDLNDLQRDIEENPFKYYIKFTWAHFKVYDLIFRRFIASQMKSARVTYAKFKIVLKEGVEELVEVPIKLEGGFSQIYPLRVFVLDESKVASEIKKGSSVTLLGYADVIKIMKEKNIGRPSTYAKTVSSLVRHGYVVETKKRYFLLASKRGMKAYEVLSNNFSGFVSENRTRLLLDTIDKISKGSLKLDVFVRDLFAEVSSAVRPLINSSELEEKV</sequence>
<dbReference type="SUPFAM" id="SSF56712">
    <property type="entry name" value="Prokaryotic type I DNA topoisomerase"/>
    <property type="match status" value="1"/>
</dbReference>
<keyword evidence="5 14" id="KW-0547">Nucleotide-binding</keyword>
<keyword evidence="6 14" id="KW-0863">Zinc-finger</keyword>
<evidence type="ECO:0000313" key="20">
    <source>
        <dbReference type="EMBL" id="QGR19263.1"/>
    </source>
</evidence>
<proteinExistence type="inferred from homology"/>
<evidence type="ECO:0000256" key="15">
    <source>
        <dbReference type="RuleBase" id="RU004026"/>
    </source>
</evidence>
<dbReference type="SUPFAM" id="SSF52540">
    <property type="entry name" value="P-loop containing nucleoside triphosphate hydrolases"/>
    <property type="match status" value="2"/>
</dbReference>
<feature type="domain" description="Helicase ATP-binding" evidence="17">
    <location>
        <begin position="90"/>
        <end position="276"/>
    </location>
</feature>
<dbReference type="Pfam" id="PF01131">
    <property type="entry name" value="Topoisom_bac"/>
    <property type="match status" value="1"/>
</dbReference>
<comment type="domain">
    <text evidence="14">Introduction of positive supercoils requires the cooperation of both domains. The helicase-like domain probably does not directly unwind DNA, but more likely acts by driving ATP-dependent conformational changes within the whole enzyme. A beta hairpin in the 'latch' region of the N-terminal domain plays a regulatory role in the enzyme, repressing topoisomerase activity in the absence of ATP and preventing the enzyme from acting as an ATP-independent relaxing enzyme; it also helps to coordinate nucleotide hydrolysis by the ATPase domain with the supercoiling activity of the topoisomerase domain.</text>
</comment>
<dbReference type="CDD" id="cd18798">
    <property type="entry name" value="SF2_C_reverse_gyrase"/>
    <property type="match status" value="1"/>
</dbReference>
<comment type="miscellaneous">
    <text evidence="14">This enzyme is the only unique feature of hyperthermophilic bacteria/archaea known and seems to be essential for adaptation to life at high temperatures. It may play a role in stabilization of DNA at high temperatures.</text>
</comment>
<dbReference type="AlphaFoldDB" id="A0A650CNC2"/>
<dbReference type="PROSITE" id="PS50880">
    <property type="entry name" value="TOPRIM"/>
    <property type="match status" value="1"/>
</dbReference>
<comment type="similarity">
    <text evidence="14">In the C-terminal section; belongs to the type IA topoisomerase family.</text>
</comment>
<keyword evidence="10 14" id="KW-0238">DNA-binding</keyword>
<evidence type="ECO:0000256" key="10">
    <source>
        <dbReference type="ARBA" id="ARBA00023125"/>
    </source>
</evidence>
<keyword evidence="21" id="KW-1185">Reference proteome</keyword>
<evidence type="ECO:0000256" key="2">
    <source>
        <dbReference type="ARBA" id="ARBA00011245"/>
    </source>
</evidence>
<reference evidence="20 21" key="1">
    <citation type="submission" date="2019-10" db="EMBL/GenBank/DDBJ databases">
        <title>Genome Sequences from Six Type Strain Members of the Archaeal Family Sulfolobaceae: Acidianus ambivalens, Acidianus infernus, Metallosphaera prunae, Stygiolobus azoricus, Sulfolobus metallicus, and Sulfurisphaera ohwakuensis.</title>
        <authorList>
            <person name="Counts J.A."/>
            <person name="Kelly R.M."/>
        </authorList>
    </citation>
    <scope>NUCLEOTIDE SEQUENCE [LARGE SCALE GENOMIC DNA]</scope>
    <source>
        <strain evidence="20 21">FC6</strain>
    </source>
</reference>
<keyword evidence="14 20" id="KW-0378">Hydrolase</keyword>
<comment type="cofactor">
    <cofactor evidence="14">
        <name>Zn(2+)</name>
        <dbReference type="ChEBI" id="CHEBI:29105"/>
    </cofactor>
    <text evidence="14">Binds 1 or 2 zinc ions per subunit.</text>
</comment>
<feature type="domain" description="RG N-terminal-type" evidence="18">
    <location>
        <begin position="1"/>
        <end position="39"/>
    </location>
</feature>
<comment type="similarity">
    <text evidence="12 14">In the N-terminal section; belongs to the DEAD box helicase family. DDVD subfamily.</text>
</comment>
<dbReference type="PANTHER" id="PTHR43505:SF1">
    <property type="entry name" value="REVERSE GYRASE"/>
    <property type="match status" value="1"/>
</dbReference>
<dbReference type="OrthoDB" id="30963at2157"/>
<comment type="catalytic activity">
    <reaction evidence="13 14 15">
        <text>ATP + H2O = ADP + phosphate + H(+)</text>
        <dbReference type="Rhea" id="RHEA:13065"/>
        <dbReference type="ChEBI" id="CHEBI:15377"/>
        <dbReference type="ChEBI" id="CHEBI:15378"/>
        <dbReference type="ChEBI" id="CHEBI:30616"/>
        <dbReference type="ChEBI" id="CHEBI:43474"/>
        <dbReference type="ChEBI" id="CHEBI:456216"/>
    </reaction>
</comment>
<dbReference type="PROSITE" id="PS52037">
    <property type="entry name" value="ZF_RG_C"/>
    <property type="match status" value="1"/>
</dbReference>
<evidence type="ECO:0000256" key="1">
    <source>
        <dbReference type="ARBA" id="ARBA00004496"/>
    </source>
</evidence>
<dbReference type="GO" id="GO:0003677">
    <property type="term" value="F:DNA binding"/>
    <property type="evidence" value="ECO:0007669"/>
    <property type="project" value="UniProtKB-UniRule"/>
</dbReference>
<comment type="function">
    <text evidence="15">Modifies the topological state of DNA by introducing positive supercoils in an ATP-dependent process, increasing the linking number in steps of +1. Binds to single-stranded DNA, transiently cleaves and then rejoins the ends, introducing a positive supercoil in the process. The scissile phosphodiester is attacked by the catalytic tyrosine of the enzyme, resulting in the formation of a DNA-(5'-phosphotyrosyl)-enzyme intermediate. Involved in rewinding DNA strands in regions of the chromosome that have opened up to allow replication, transcription, DNA repair and/or for DNA protection.</text>
</comment>
<dbReference type="InterPro" id="IPR013824">
    <property type="entry name" value="Topo_IA_cen_sub1"/>
</dbReference>
<dbReference type="PROSITE" id="PS51192">
    <property type="entry name" value="HELICASE_ATP_BIND_1"/>
    <property type="match status" value="1"/>
</dbReference>
<dbReference type="KEGG" id="sazo:D1868_04230"/>
<dbReference type="GO" id="GO:0005524">
    <property type="term" value="F:ATP binding"/>
    <property type="evidence" value="ECO:0007669"/>
    <property type="project" value="UniProtKB-UniRule"/>
</dbReference>
<dbReference type="InterPro" id="IPR014001">
    <property type="entry name" value="Helicase_ATP-bd"/>
</dbReference>
<dbReference type="InterPro" id="IPR040569">
    <property type="entry name" value="Znf_Rg"/>
</dbReference>
<feature type="active site" description="O-(5'-phospho-DNA)-tyrosine intermediate" evidence="14">
    <location>
        <position position="890"/>
    </location>
</feature>
<protein>
    <recommendedName>
        <fullName evidence="14 15">Reverse gyrase</fullName>
        <ecNumber evidence="14">5.6.2.-</ecNumber>
    </recommendedName>
</protein>
<keyword evidence="8 14" id="KW-0067">ATP-binding</keyword>
<dbReference type="InterPro" id="IPR027417">
    <property type="entry name" value="P-loop_NTPase"/>
</dbReference>
<dbReference type="InterPro" id="IPR006171">
    <property type="entry name" value="TOPRIM_dom"/>
</dbReference>
<dbReference type="Gene3D" id="1.10.460.10">
    <property type="entry name" value="Topoisomerase I, domain 2"/>
    <property type="match status" value="1"/>
</dbReference>
<feature type="binding site" evidence="14">
    <location>
        <position position="86"/>
    </location>
    <ligand>
        <name>ATP</name>
        <dbReference type="ChEBI" id="CHEBI:30616"/>
    </ligand>
</feature>
<dbReference type="Gene3D" id="2.60.510.20">
    <property type="match status" value="1"/>
</dbReference>
<evidence type="ECO:0000256" key="3">
    <source>
        <dbReference type="ARBA" id="ARBA00022490"/>
    </source>
</evidence>
<dbReference type="Pfam" id="PF01751">
    <property type="entry name" value="Toprim"/>
    <property type="match status" value="1"/>
</dbReference>
<comment type="function">
    <text evidence="14">Modifies the topological state of DNA by introducing positive supercoils in an ATP-dependent process, increasing the linking number in steps of +1. Binds to single-stranded DNA, transiently cleaves and then rejoins the ends, introducing a positive supercoil in the process. The scissile phosphodiester is attacked by the catalytic tyrosine of the enzyme, resulting in the formation of a DNA-(5'-phosphotyrosyl)-enzyme intermediate. Probably involved in rewinding DNA strands in regions of the chromosome that have opened up to allow replication, transcription, DNA repair and/or for DNA protection.</text>
</comment>
<dbReference type="GeneID" id="42798253"/>
<dbReference type="GO" id="GO:0008270">
    <property type="term" value="F:zinc ion binding"/>
    <property type="evidence" value="ECO:0007669"/>
    <property type="project" value="UniProtKB-UniRule"/>
</dbReference>
<dbReference type="GO" id="GO:0016887">
    <property type="term" value="F:ATP hydrolysis activity"/>
    <property type="evidence" value="ECO:0007669"/>
    <property type="project" value="RHEA"/>
</dbReference>
<feature type="domain" description="Toprim" evidence="16">
    <location>
        <begin position="570"/>
        <end position="731"/>
    </location>
</feature>
<keyword evidence="9 14" id="KW-0799">Topoisomerase</keyword>
<dbReference type="Gene3D" id="1.10.290.10">
    <property type="entry name" value="Topoisomerase I, domain 4"/>
    <property type="match status" value="1"/>
</dbReference>
<dbReference type="Gene3D" id="3.40.50.140">
    <property type="match status" value="1"/>
</dbReference>
<dbReference type="InterPro" id="IPR023405">
    <property type="entry name" value="Topo_IA_core_domain"/>
</dbReference>
<dbReference type="PROSITE" id="PS52039">
    <property type="entry name" value="TOPO_IA_2"/>
    <property type="match status" value="1"/>
</dbReference>